<evidence type="ECO:0000313" key="1">
    <source>
        <dbReference type="EMBL" id="CAP56962.1"/>
    </source>
</evidence>
<protein>
    <submittedName>
        <fullName evidence="1">Uncharacterized protein</fullName>
    </submittedName>
</protein>
<dbReference type="EMBL" id="AM889285">
    <property type="protein sequence ID" value="CAP56962.1"/>
    <property type="molecule type" value="Genomic_DNA"/>
</dbReference>
<accession>A9HRQ7</accession>
<dbReference type="AlphaFoldDB" id="A9HRQ7"/>
<gene>
    <name evidence="1" type="ordered locus">GDI3019</name>
</gene>
<name>A9HRQ7_GLUDA</name>
<keyword evidence="2" id="KW-1185">Reference proteome</keyword>
<organism evidence="1 2">
    <name type="scientific">Gluconacetobacter diazotrophicus (strain ATCC 49037 / DSM 5601 / CCUG 37298 / CIP 103539 / LMG 7603 / PAl5)</name>
    <dbReference type="NCBI Taxonomy" id="272568"/>
    <lineage>
        <taxon>Bacteria</taxon>
        <taxon>Pseudomonadati</taxon>
        <taxon>Pseudomonadota</taxon>
        <taxon>Alphaproteobacteria</taxon>
        <taxon>Acetobacterales</taxon>
        <taxon>Acetobacteraceae</taxon>
        <taxon>Gluconacetobacter</taxon>
    </lineage>
</organism>
<evidence type="ECO:0000313" key="2">
    <source>
        <dbReference type="Proteomes" id="UP000001176"/>
    </source>
</evidence>
<dbReference type="KEGG" id="gdi:GDI3019"/>
<proteinExistence type="predicted"/>
<dbReference type="Proteomes" id="UP000001176">
    <property type="component" value="Chromosome"/>
</dbReference>
<reference evidence="1 2" key="1">
    <citation type="journal article" date="2009" name="BMC Genomics">
        <title>Complete genome sequence of the sugarcane nitrogen-fixing endophyte Gluconacetobacter diazotrophicus Pal5.</title>
        <authorList>
            <person name="Bertalan M."/>
            <person name="Albano R."/>
            <person name="Padua V."/>
            <person name="Rouws L."/>
            <person name="Rojas C."/>
            <person name="Hemerly A."/>
            <person name="Teixeira K."/>
            <person name="Schwab S."/>
            <person name="Araujo J."/>
            <person name="Oliveira A."/>
            <person name="Franca L."/>
            <person name="Magalhaes V."/>
            <person name="Alqueres S."/>
            <person name="Cardoso A."/>
            <person name="Almeida W."/>
            <person name="Loureiro M.M."/>
            <person name="Nogueira E."/>
            <person name="Cidade D."/>
            <person name="Oliveira D."/>
            <person name="Simao T."/>
            <person name="Macedo J."/>
            <person name="Valadao A."/>
            <person name="Dreschsel M."/>
            <person name="Freitas F."/>
            <person name="Vidal M."/>
            <person name="Guedes H."/>
            <person name="Rodrigues E."/>
            <person name="Meneses C."/>
            <person name="Brioso P."/>
            <person name="Pozzer L."/>
            <person name="Figueiredo D."/>
            <person name="Montano H."/>
            <person name="Junior J."/>
            <person name="Filho G."/>
            <person name="Flores V."/>
            <person name="Ferreira B."/>
            <person name="Branco A."/>
            <person name="Gonzalez P."/>
            <person name="Guillobel H."/>
            <person name="Lemos M."/>
            <person name="Seibel L."/>
            <person name="Macedo J."/>
            <person name="Alves-Ferreira M."/>
            <person name="Sachetto-Martins G."/>
            <person name="Coelho A."/>
            <person name="Santos E."/>
            <person name="Amaral G."/>
            <person name="Neves A."/>
            <person name="Pacheco A.B."/>
            <person name="Carvalho D."/>
            <person name="Lery L."/>
            <person name="Bisch P."/>
            <person name="Rossle S.C."/>
            <person name="Urmenyi T."/>
            <person name="Kruger W.V."/>
            <person name="Martins O."/>
            <person name="Baldani J.I."/>
            <person name="Ferreira P.C."/>
        </authorList>
    </citation>
    <scope>NUCLEOTIDE SEQUENCE [LARGE SCALE GENOMIC DNA]</scope>
    <source>
        <strain evidence="2">ATCC 49037 / DSM 5601 / CCUG 37298 / CIP 103539 / LMG 7603 / PAl5</strain>
    </source>
</reference>
<sequence length="43" mass="4105">MWGGVLIGISTKMGASGQDFGAAEELPVDTAAEAAAAEAAPAA</sequence>